<dbReference type="EMBL" id="SMBH01000011">
    <property type="protein sequence ID" value="TCU13630.1"/>
    <property type="molecule type" value="Genomic_DNA"/>
</dbReference>
<evidence type="ECO:0000313" key="7">
    <source>
        <dbReference type="Proteomes" id="UP000294576"/>
    </source>
</evidence>
<comment type="caution">
    <text evidence="6">The sequence shown here is derived from an EMBL/GenBank/DDBJ whole genome shotgun (WGS) entry which is preliminary data.</text>
</comment>
<reference evidence="6 7" key="1">
    <citation type="submission" date="2019-03" db="EMBL/GenBank/DDBJ databases">
        <title>Genomic Encyclopedia of Type Strains, Phase IV (KMG-V): Genome sequencing to study the core and pangenomes of soil and plant-associated prokaryotes.</title>
        <authorList>
            <person name="Whitman W."/>
        </authorList>
    </citation>
    <scope>NUCLEOTIDE SEQUENCE [LARGE SCALE GENOMIC DNA]</scope>
    <source>
        <strain evidence="6 7">Hc14</strain>
    </source>
</reference>
<feature type="region of interest" description="Disordered" evidence="4">
    <location>
        <begin position="156"/>
        <end position="178"/>
    </location>
</feature>
<dbReference type="InterPro" id="IPR051310">
    <property type="entry name" value="MCP_chemotaxis"/>
</dbReference>
<dbReference type="AlphaFoldDB" id="A0A4R3PY92"/>
<evidence type="ECO:0000313" key="6">
    <source>
        <dbReference type="EMBL" id="TCU13630.1"/>
    </source>
</evidence>
<dbReference type="PROSITE" id="PS50111">
    <property type="entry name" value="CHEMOTAXIS_TRANSDUC_2"/>
    <property type="match status" value="1"/>
</dbReference>
<accession>A0A4R3PY92</accession>
<dbReference type="Gene3D" id="1.10.287.950">
    <property type="entry name" value="Methyl-accepting chemotaxis protein"/>
    <property type="match status" value="1"/>
</dbReference>
<dbReference type="InterPro" id="IPR004090">
    <property type="entry name" value="Chemotax_Me-accpt_rcpt"/>
</dbReference>
<evidence type="ECO:0000259" key="5">
    <source>
        <dbReference type="PROSITE" id="PS50111"/>
    </source>
</evidence>
<dbReference type="GO" id="GO:0016020">
    <property type="term" value="C:membrane"/>
    <property type="evidence" value="ECO:0007669"/>
    <property type="project" value="InterPro"/>
</dbReference>
<evidence type="ECO:0000256" key="2">
    <source>
        <dbReference type="ARBA" id="ARBA00029447"/>
    </source>
</evidence>
<feature type="domain" description="Methyl-accepting transducer" evidence="5">
    <location>
        <begin position="1"/>
        <end position="138"/>
    </location>
</feature>
<gene>
    <name evidence="6" type="ORF">EV132_11162</name>
</gene>
<evidence type="ECO:0000256" key="4">
    <source>
        <dbReference type="SAM" id="MobiDB-lite"/>
    </source>
</evidence>
<keyword evidence="1" id="KW-0145">Chemotaxis</keyword>
<dbReference type="PANTHER" id="PTHR43531">
    <property type="entry name" value="PROTEIN ICFG"/>
    <property type="match status" value="1"/>
</dbReference>
<dbReference type="PRINTS" id="PR00260">
    <property type="entry name" value="CHEMTRNSDUCR"/>
</dbReference>
<organism evidence="6 7">
    <name type="scientific">Rhizobium sullae</name>
    <name type="common">Rhizobium hedysari</name>
    <dbReference type="NCBI Taxonomy" id="50338"/>
    <lineage>
        <taxon>Bacteria</taxon>
        <taxon>Pseudomonadati</taxon>
        <taxon>Pseudomonadota</taxon>
        <taxon>Alphaproteobacteria</taxon>
        <taxon>Hyphomicrobiales</taxon>
        <taxon>Rhizobiaceae</taxon>
        <taxon>Rhizobium/Agrobacterium group</taxon>
        <taxon>Rhizobium</taxon>
    </lineage>
</organism>
<dbReference type="SUPFAM" id="SSF58104">
    <property type="entry name" value="Methyl-accepting chemotaxis protein (MCP) signaling domain"/>
    <property type="match status" value="1"/>
</dbReference>
<dbReference type="GO" id="GO:0006935">
    <property type="term" value="P:chemotaxis"/>
    <property type="evidence" value="ECO:0007669"/>
    <property type="project" value="UniProtKB-KW"/>
</dbReference>
<dbReference type="InterPro" id="IPR004089">
    <property type="entry name" value="MCPsignal_dom"/>
</dbReference>
<dbReference type="GO" id="GO:0004888">
    <property type="term" value="F:transmembrane signaling receptor activity"/>
    <property type="evidence" value="ECO:0007669"/>
    <property type="project" value="InterPro"/>
</dbReference>
<evidence type="ECO:0000256" key="1">
    <source>
        <dbReference type="ARBA" id="ARBA00022500"/>
    </source>
</evidence>
<dbReference type="SMART" id="SM00283">
    <property type="entry name" value="MA"/>
    <property type="match status" value="1"/>
</dbReference>
<dbReference type="GO" id="GO:0007165">
    <property type="term" value="P:signal transduction"/>
    <property type="evidence" value="ECO:0007669"/>
    <property type="project" value="UniProtKB-KW"/>
</dbReference>
<protein>
    <submittedName>
        <fullName evidence="6">Methyl-accepting chemotaxis protein (MCP) signaling protein</fullName>
    </submittedName>
</protein>
<dbReference type="Pfam" id="PF00015">
    <property type="entry name" value="MCPsignal"/>
    <property type="match status" value="1"/>
</dbReference>
<sequence>MSRVRWIEQTASSRASNAGVEAARAGEAGKGFAVVAQEVRELAGRAAGAAKDIKALISKSGAEVKTGGELVTKAGEALREIGEDVLRIDEHVKSIVTSAREQSVGLNEINAAISQMDQATQKNAAMVEETNAASHMLAADAENLIRLVGQFKTGEGMNARHAPREATAASHPKPSPARSLIGKVADAFSGGAAAKAVAASARDNWEEF</sequence>
<proteinExistence type="inferred from homology"/>
<dbReference type="PANTHER" id="PTHR43531:SF11">
    <property type="entry name" value="METHYL-ACCEPTING CHEMOTAXIS PROTEIN 3"/>
    <property type="match status" value="1"/>
</dbReference>
<comment type="similarity">
    <text evidence="2">Belongs to the methyl-accepting chemotaxis (MCP) protein family.</text>
</comment>
<name>A0A4R3PY92_RHISU</name>
<evidence type="ECO:0000256" key="3">
    <source>
        <dbReference type="PROSITE-ProRule" id="PRU00284"/>
    </source>
</evidence>
<keyword evidence="3" id="KW-0807">Transducer</keyword>
<dbReference type="Proteomes" id="UP000294576">
    <property type="component" value="Unassembled WGS sequence"/>
</dbReference>